<evidence type="ECO:0000313" key="2">
    <source>
        <dbReference type="Proteomes" id="UP000324800"/>
    </source>
</evidence>
<dbReference type="EMBL" id="SNRW01005665">
    <property type="protein sequence ID" value="KAA6384629.1"/>
    <property type="molecule type" value="Genomic_DNA"/>
</dbReference>
<dbReference type="Proteomes" id="UP000324800">
    <property type="component" value="Unassembled WGS sequence"/>
</dbReference>
<organism evidence="1 2">
    <name type="scientific">Streblomastix strix</name>
    <dbReference type="NCBI Taxonomy" id="222440"/>
    <lineage>
        <taxon>Eukaryota</taxon>
        <taxon>Metamonada</taxon>
        <taxon>Preaxostyla</taxon>
        <taxon>Oxymonadida</taxon>
        <taxon>Streblomastigidae</taxon>
        <taxon>Streblomastix</taxon>
    </lineage>
</organism>
<evidence type="ECO:0000313" key="1">
    <source>
        <dbReference type="EMBL" id="KAA6384629.1"/>
    </source>
</evidence>
<reference evidence="1 2" key="1">
    <citation type="submission" date="2019-03" db="EMBL/GenBank/DDBJ databases">
        <title>Single cell metagenomics reveals metabolic interactions within the superorganism composed of flagellate Streblomastix strix and complex community of Bacteroidetes bacteria on its surface.</title>
        <authorList>
            <person name="Treitli S.C."/>
            <person name="Kolisko M."/>
            <person name="Husnik F."/>
            <person name="Keeling P."/>
            <person name="Hampl V."/>
        </authorList>
    </citation>
    <scope>NUCLEOTIDE SEQUENCE [LARGE SCALE GENOMIC DNA]</scope>
    <source>
        <strain evidence="1">ST1C</strain>
    </source>
</reference>
<protein>
    <submittedName>
        <fullName evidence="1">Uncharacterized protein</fullName>
    </submittedName>
</protein>
<comment type="caution">
    <text evidence="1">The sequence shown here is derived from an EMBL/GenBank/DDBJ whole genome shotgun (WGS) entry which is preliminary data.</text>
</comment>
<gene>
    <name evidence="1" type="ORF">EZS28_019845</name>
</gene>
<dbReference type="AlphaFoldDB" id="A0A5J4VQK1"/>
<sequence>MEQQIHHKNQQFHQRTSSYWKTLKQIYPPSPHEYVLEILLSIVVVSPLAHNISVADPYALMNLVAVTFHSYANYWGYTWSCLAQKADVPLALTPLRIGIFETLVYTLIGSEWSFPAQQLVVPTDPLSLSCGAVAVRSDWGVASLADVT</sequence>
<proteinExistence type="predicted"/>
<accession>A0A5J4VQK1</accession>
<name>A0A5J4VQK1_9EUKA</name>